<protein>
    <submittedName>
        <fullName evidence="1">Uncharacterized protein</fullName>
    </submittedName>
</protein>
<sequence length="260" mass="28894">MTTARLGRHRIQIGPLEVDGRTALTAPHPTEAHRRPHSLPPDNFKHSLTLFSKSFSSSSQYFVRHDGLTPSPFRGLGPVRPQDASTTIQPEAPILNLAAPARHSIGESLCSPLVASGELALKDSWFTDSRNSQSIAFRHALHRRRAEISAAGVALTYCNTTQPDAHHLWPAMLDSLEFLAPPVSRLARKVRQRHPAGPKSHARRFAGPRLAVFYVHGSLTRVVSTMILPQFTYETLLLTLLPLNDKVLDLDVSRNLPRRR</sequence>
<name>A0A8K0GXG8_9ROSA</name>
<evidence type="ECO:0000313" key="2">
    <source>
        <dbReference type="Proteomes" id="UP000796880"/>
    </source>
</evidence>
<keyword evidence="2" id="KW-1185">Reference proteome</keyword>
<accession>A0A8K0GXG8</accession>
<gene>
    <name evidence="1" type="ORF">FNV43_RR20981</name>
</gene>
<dbReference type="AlphaFoldDB" id="A0A8K0GXG8"/>
<evidence type="ECO:0000313" key="1">
    <source>
        <dbReference type="EMBL" id="KAF3438220.1"/>
    </source>
</evidence>
<reference evidence="1" key="1">
    <citation type="submission" date="2020-03" db="EMBL/GenBank/DDBJ databases">
        <title>A high-quality chromosome-level genome assembly of a woody plant with both climbing and erect habits, Rhamnella rubrinervis.</title>
        <authorList>
            <person name="Lu Z."/>
            <person name="Yang Y."/>
            <person name="Zhu X."/>
            <person name="Sun Y."/>
        </authorList>
    </citation>
    <scope>NUCLEOTIDE SEQUENCE</scope>
    <source>
        <strain evidence="1">BYM</strain>
        <tissue evidence="1">Leaf</tissue>
    </source>
</reference>
<comment type="caution">
    <text evidence="1">The sequence shown here is derived from an EMBL/GenBank/DDBJ whole genome shotgun (WGS) entry which is preliminary data.</text>
</comment>
<organism evidence="1 2">
    <name type="scientific">Rhamnella rubrinervis</name>
    <dbReference type="NCBI Taxonomy" id="2594499"/>
    <lineage>
        <taxon>Eukaryota</taxon>
        <taxon>Viridiplantae</taxon>
        <taxon>Streptophyta</taxon>
        <taxon>Embryophyta</taxon>
        <taxon>Tracheophyta</taxon>
        <taxon>Spermatophyta</taxon>
        <taxon>Magnoliopsida</taxon>
        <taxon>eudicotyledons</taxon>
        <taxon>Gunneridae</taxon>
        <taxon>Pentapetalae</taxon>
        <taxon>rosids</taxon>
        <taxon>fabids</taxon>
        <taxon>Rosales</taxon>
        <taxon>Rhamnaceae</taxon>
        <taxon>rhamnoid group</taxon>
        <taxon>Rhamneae</taxon>
        <taxon>Rhamnella</taxon>
    </lineage>
</organism>
<proteinExistence type="predicted"/>
<dbReference type="Proteomes" id="UP000796880">
    <property type="component" value="Unassembled WGS sequence"/>
</dbReference>
<dbReference type="EMBL" id="VOIH02000009">
    <property type="protein sequence ID" value="KAF3438220.1"/>
    <property type="molecule type" value="Genomic_DNA"/>
</dbReference>